<dbReference type="Pfam" id="PF00350">
    <property type="entry name" value="Dynamin_N"/>
    <property type="match status" value="1"/>
</dbReference>
<dbReference type="AlphaFoldDB" id="A0AAD6TPT0"/>
<dbReference type="EMBL" id="JARJCN010000114">
    <property type="protein sequence ID" value="KAJ7073431.1"/>
    <property type="molecule type" value="Genomic_DNA"/>
</dbReference>
<evidence type="ECO:0000313" key="4">
    <source>
        <dbReference type="EMBL" id="KAJ7073431.1"/>
    </source>
</evidence>
<proteinExistence type="predicted"/>
<dbReference type="InterPro" id="IPR056024">
    <property type="entry name" value="DUF7605"/>
</dbReference>
<organism evidence="4 5">
    <name type="scientific">Mycena belliarum</name>
    <dbReference type="NCBI Taxonomy" id="1033014"/>
    <lineage>
        <taxon>Eukaryota</taxon>
        <taxon>Fungi</taxon>
        <taxon>Dikarya</taxon>
        <taxon>Basidiomycota</taxon>
        <taxon>Agaricomycotina</taxon>
        <taxon>Agaricomycetes</taxon>
        <taxon>Agaricomycetidae</taxon>
        <taxon>Agaricales</taxon>
        <taxon>Marasmiineae</taxon>
        <taxon>Mycenaceae</taxon>
        <taxon>Mycena</taxon>
    </lineage>
</organism>
<feature type="domain" description="Dynamin N-terminal" evidence="2">
    <location>
        <begin position="79"/>
        <end position="342"/>
    </location>
</feature>
<comment type="caution">
    <text evidence="4">The sequence shown here is derived from an EMBL/GenBank/DDBJ whole genome shotgun (WGS) entry which is preliminary data.</text>
</comment>
<sequence>MEAPAGGSIAAELPRRGYEILKSHTDVYYTPEYALEQGRRMIDTMDSSIQGLVLGAQRQDVWFRETESLRSQGVPSTLIAICGATGAGKSSALNAILDDNIVPTSGMRACTAVVTEIAYHAKKSIEADVTFLSEAEWKAELEILCEDLKEEEGNAKRILDLKSEAGIAWDKVHAVYPKLRLEQVVTMSVDQILATEPKSSEILGTTKRLVAKNSKSFAILIGEYIDSDQRRGKDKKRKEGKSKGKGKMNDGNEKNKMGDDEAKSPKSTDDQDTPALWPLIRQVRVRCSSAALATGAVLVDLPGECNANAARNSIAKDYMKRCNCVWVLAPINRAVDDKIAKDLLGDAFRTQLMSPANLFVVDGNYDDSAITFIATKCDDISCSEVIRSLRLEDDPALSEIQVKIDKIGDETKEANKRKRALGHSIEGLWFNSQRLQGFQEECEGELKAFRCGELSCLTMTSLSNSNATRSEDKKRKNSDKDRRTSFKRRRRGSVASDATMALWDEEGPDSSAESESDFARKSESSEYDELDGDRSDELDREDPDIEVEATEKLIQVKITEAKARVESARQRQSDFEKEKMEVTDHLDVLNQHMISAQREKNVFCSLKRSEVSRETLKQDFRLVIDRLTEVTAEKRDPTNFEPGVALRGMSYSTYYDAIDLPVFTCSSRDYVRLRKQIRGDGEPACFSNVHDTGIPALQEWCHGLTKLSRERAARKFLEQLSIFAIGVQQYVAETRDVTHAERESLRAMWMSKAGPLAPKIGQNGHIVGVAARLKLEFAKLVRTSESLLKNHLRQGLEESCKAGAANAAEAAVATSDEFANSVHFNTYRAAIRRKGEYKRDLNVELVNPFTRKIAQKWQQVFEANVFGSLITSTVACIDQLVDDIQRSAPSGLRDRAKLQGESCHEEARVALDKMVEAVERDLEAVQKQTSRAIAPHVKEQLCDGYEEAMKERGKGTVKRQKDGFRLFIEGCKDQIFEGGAAVIMDRLNTASEGIGKTLDVAMKNLAQKIEVNLAVLWEGVQNDLDPAQAKARSEVLAEVNCVLEQIQFLVAADKTR</sequence>
<dbReference type="Gene3D" id="3.40.50.300">
    <property type="entry name" value="P-loop containing nucleotide triphosphate hydrolases"/>
    <property type="match status" value="1"/>
</dbReference>
<feature type="compositionally biased region" description="Basic and acidic residues" evidence="1">
    <location>
        <begin position="469"/>
        <end position="484"/>
    </location>
</feature>
<feature type="compositionally biased region" description="Acidic residues" evidence="1">
    <location>
        <begin position="503"/>
        <end position="516"/>
    </location>
</feature>
<keyword evidence="5" id="KW-1185">Reference proteome</keyword>
<feature type="region of interest" description="Disordered" evidence="1">
    <location>
        <begin position="230"/>
        <end position="275"/>
    </location>
</feature>
<feature type="compositionally biased region" description="Basic and acidic residues" evidence="1">
    <location>
        <begin position="247"/>
        <end position="269"/>
    </location>
</feature>
<dbReference type="SUPFAM" id="SSF52540">
    <property type="entry name" value="P-loop containing nucleoside triphosphate hydrolases"/>
    <property type="match status" value="1"/>
</dbReference>
<evidence type="ECO:0000313" key="5">
    <source>
        <dbReference type="Proteomes" id="UP001222325"/>
    </source>
</evidence>
<feature type="compositionally biased region" description="Basic residues" evidence="1">
    <location>
        <begin position="232"/>
        <end position="246"/>
    </location>
</feature>
<dbReference type="InterPro" id="IPR027417">
    <property type="entry name" value="P-loop_NTPase"/>
</dbReference>
<feature type="domain" description="DUF7605" evidence="3">
    <location>
        <begin position="807"/>
        <end position="962"/>
    </location>
</feature>
<name>A0AAD6TPT0_9AGAR</name>
<feature type="region of interest" description="Disordered" evidence="1">
    <location>
        <begin position="463"/>
        <end position="545"/>
    </location>
</feature>
<reference evidence="4" key="1">
    <citation type="submission" date="2023-03" db="EMBL/GenBank/DDBJ databases">
        <title>Massive genome expansion in bonnet fungi (Mycena s.s.) driven by repeated elements and novel gene families across ecological guilds.</title>
        <authorList>
            <consortium name="Lawrence Berkeley National Laboratory"/>
            <person name="Harder C.B."/>
            <person name="Miyauchi S."/>
            <person name="Viragh M."/>
            <person name="Kuo A."/>
            <person name="Thoen E."/>
            <person name="Andreopoulos B."/>
            <person name="Lu D."/>
            <person name="Skrede I."/>
            <person name="Drula E."/>
            <person name="Henrissat B."/>
            <person name="Morin E."/>
            <person name="Kohler A."/>
            <person name="Barry K."/>
            <person name="LaButti K."/>
            <person name="Morin E."/>
            <person name="Salamov A."/>
            <person name="Lipzen A."/>
            <person name="Mereny Z."/>
            <person name="Hegedus B."/>
            <person name="Baldrian P."/>
            <person name="Stursova M."/>
            <person name="Weitz H."/>
            <person name="Taylor A."/>
            <person name="Grigoriev I.V."/>
            <person name="Nagy L.G."/>
            <person name="Martin F."/>
            <person name="Kauserud H."/>
        </authorList>
    </citation>
    <scope>NUCLEOTIDE SEQUENCE</scope>
    <source>
        <strain evidence="4">CBHHK173m</strain>
    </source>
</reference>
<evidence type="ECO:0008006" key="6">
    <source>
        <dbReference type="Google" id="ProtNLM"/>
    </source>
</evidence>
<evidence type="ECO:0000259" key="2">
    <source>
        <dbReference type="Pfam" id="PF00350"/>
    </source>
</evidence>
<dbReference type="PANTHER" id="PTHR36681">
    <property type="entry name" value="NUCLEAR GTPASE, GERMINAL CENTER-ASSOCIATED, TANDEM DUPLICATE 3"/>
    <property type="match status" value="1"/>
</dbReference>
<evidence type="ECO:0000259" key="3">
    <source>
        <dbReference type="Pfam" id="PF24564"/>
    </source>
</evidence>
<accession>A0AAD6TPT0</accession>
<evidence type="ECO:0000256" key="1">
    <source>
        <dbReference type="SAM" id="MobiDB-lite"/>
    </source>
</evidence>
<gene>
    <name evidence="4" type="ORF">B0H15DRAFT_792866</name>
</gene>
<dbReference type="InterPro" id="IPR045063">
    <property type="entry name" value="Dynamin_N"/>
</dbReference>
<protein>
    <recommendedName>
        <fullName evidence="6">Nuclear GTPase SLIP-GC</fullName>
    </recommendedName>
</protein>
<dbReference type="Proteomes" id="UP001222325">
    <property type="component" value="Unassembled WGS sequence"/>
</dbReference>
<dbReference type="PANTHER" id="PTHR36681:SF3">
    <property type="entry name" value="NUCLEAR GTPASE, GERMINAL CENTER-ASSOCIATED, TANDEM DUPLICATE 3"/>
    <property type="match status" value="1"/>
</dbReference>
<dbReference type="Pfam" id="PF24564">
    <property type="entry name" value="DUF7605"/>
    <property type="match status" value="1"/>
</dbReference>